<evidence type="ECO:0000256" key="1">
    <source>
        <dbReference type="ARBA" id="ARBA00023002"/>
    </source>
</evidence>
<evidence type="ECO:0000313" key="6">
    <source>
        <dbReference type="Proteomes" id="UP000238701"/>
    </source>
</evidence>
<organism evidence="5 6">
    <name type="scientific">Candidatus Sulfotelmatobacter kueseliae</name>
    <dbReference type="NCBI Taxonomy" id="2042962"/>
    <lineage>
        <taxon>Bacteria</taxon>
        <taxon>Pseudomonadati</taxon>
        <taxon>Acidobacteriota</taxon>
        <taxon>Terriglobia</taxon>
        <taxon>Terriglobales</taxon>
        <taxon>Candidatus Korobacteraceae</taxon>
        <taxon>Candidatus Sulfotelmatobacter</taxon>
    </lineage>
</organism>
<keyword evidence="1" id="KW-0560">Oxidoreductase</keyword>
<keyword evidence="2" id="KW-0676">Redox-active center</keyword>
<proteinExistence type="predicted"/>
<dbReference type="Proteomes" id="UP000238701">
    <property type="component" value="Unassembled WGS sequence"/>
</dbReference>
<evidence type="ECO:0000256" key="2">
    <source>
        <dbReference type="ARBA" id="ARBA00023284"/>
    </source>
</evidence>
<dbReference type="AlphaFoldDB" id="A0A2U3JW87"/>
<dbReference type="PROSITE" id="PS51352">
    <property type="entry name" value="THIOREDOXIN_2"/>
    <property type="match status" value="1"/>
</dbReference>
<evidence type="ECO:0000256" key="3">
    <source>
        <dbReference type="PIRSR" id="PIRSR000239-1"/>
    </source>
</evidence>
<dbReference type="OrthoDB" id="9812811at2"/>
<feature type="domain" description="Thioredoxin" evidence="4">
    <location>
        <begin position="5"/>
        <end position="155"/>
    </location>
</feature>
<dbReference type="EMBL" id="OMOD01000002">
    <property type="protein sequence ID" value="SPF31702.1"/>
    <property type="molecule type" value="Genomic_DNA"/>
</dbReference>
<dbReference type="InterPro" id="IPR000866">
    <property type="entry name" value="AhpC/TSA"/>
</dbReference>
<dbReference type="PANTHER" id="PTHR43110">
    <property type="entry name" value="THIOL PEROXIDASE"/>
    <property type="match status" value="1"/>
</dbReference>
<dbReference type="InterPro" id="IPR013766">
    <property type="entry name" value="Thioredoxin_domain"/>
</dbReference>
<dbReference type="SUPFAM" id="SSF52833">
    <property type="entry name" value="Thioredoxin-like"/>
    <property type="match status" value="1"/>
</dbReference>
<name>A0A2U3JW87_9BACT</name>
<protein>
    <recommendedName>
        <fullName evidence="4">Thioredoxin domain-containing protein</fullName>
    </recommendedName>
</protein>
<evidence type="ECO:0000313" key="5">
    <source>
        <dbReference type="EMBL" id="SPF31702.1"/>
    </source>
</evidence>
<reference evidence="6" key="1">
    <citation type="submission" date="2018-02" db="EMBL/GenBank/DDBJ databases">
        <authorList>
            <person name="Hausmann B."/>
        </authorList>
    </citation>
    <scope>NUCLEOTIDE SEQUENCE [LARGE SCALE GENOMIC DNA]</scope>
    <source>
        <strain evidence="6">Peat soil MAG SbA1</strain>
    </source>
</reference>
<dbReference type="InterPro" id="IPR050455">
    <property type="entry name" value="Tpx_Peroxidase_subfamily"/>
</dbReference>
<accession>A0A2U3JW87</accession>
<dbReference type="InterPro" id="IPR036249">
    <property type="entry name" value="Thioredoxin-like_sf"/>
</dbReference>
<dbReference type="PIRSF" id="PIRSF000239">
    <property type="entry name" value="AHPC"/>
    <property type="match status" value="1"/>
</dbReference>
<sequence length="170" mass="18790">MARILAPGTLAPDFTLPVTADQSLSLRDLRGQPVVLAFYPADWSPVCGDQMALYNEIHPEFQKYKAEVVGISVDGVWCHAAFARDRHLHFPLLSDFEPKGAVAKAYGAYREKEGVCERALFVIDEEGVIFWSYCSPIAVNPGADGILEALENLKEKRQSHGQVESARRAS</sequence>
<dbReference type="GO" id="GO:0016491">
    <property type="term" value="F:oxidoreductase activity"/>
    <property type="evidence" value="ECO:0007669"/>
    <property type="project" value="UniProtKB-KW"/>
</dbReference>
<feature type="active site" description="Cysteine sulfenic acid (-SOH) intermediate; for peroxidase activity" evidence="3">
    <location>
        <position position="47"/>
    </location>
</feature>
<gene>
    <name evidence="5" type="ORF">SBA1_100119</name>
</gene>
<dbReference type="PANTHER" id="PTHR43110:SF1">
    <property type="entry name" value="THIOL PEROXIDASE"/>
    <property type="match status" value="1"/>
</dbReference>
<dbReference type="GO" id="GO:0016209">
    <property type="term" value="F:antioxidant activity"/>
    <property type="evidence" value="ECO:0007669"/>
    <property type="project" value="InterPro"/>
</dbReference>
<dbReference type="Pfam" id="PF00578">
    <property type="entry name" value="AhpC-TSA"/>
    <property type="match status" value="1"/>
</dbReference>
<dbReference type="InterPro" id="IPR024706">
    <property type="entry name" value="Peroxiredoxin_AhpC-typ"/>
</dbReference>
<evidence type="ECO:0000259" key="4">
    <source>
        <dbReference type="PROSITE" id="PS51352"/>
    </source>
</evidence>
<dbReference type="Gene3D" id="3.40.30.10">
    <property type="entry name" value="Glutaredoxin"/>
    <property type="match status" value="1"/>
</dbReference>